<dbReference type="Gene3D" id="3.55.50.30">
    <property type="match status" value="1"/>
</dbReference>
<keyword evidence="5" id="KW-1185">Reference proteome</keyword>
<evidence type="ECO:0008006" key="6">
    <source>
        <dbReference type="Google" id="ProtNLM"/>
    </source>
</evidence>
<dbReference type="InterPro" id="IPR006860">
    <property type="entry name" value="FecR"/>
</dbReference>
<evidence type="ECO:0000313" key="5">
    <source>
        <dbReference type="Proteomes" id="UP001501207"/>
    </source>
</evidence>
<evidence type="ECO:0000313" key="4">
    <source>
        <dbReference type="EMBL" id="GAA4306305.1"/>
    </source>
</evidence>
<feature type="domain" description="Protein FecR C-terminal" evidence="3">
    <location>
        <begin position="195"/>
        <end position="260"/>
    </location>
</feature>
<dbReference type="Pfam" id="PF16344">
    <property type="entry name" value="FecR_C"/>
    <property type="match status" value="1"/>
</dbReference>
<protein>
    <recommendedName>
        <fullName evidence="6">FecR protein domain-containing protein</fullName>
    </recommendedName>
</protein>
<dbReference type="Gene3D" id="2.60.120.1440">
    <property type="match status" value="1"/>
</dbReference>
<dbReference type="PANTHER" id="PTHR30273">
    <property type="entry name" value="PERIPLASMIC SIGNAL SENSOR AND SIGMA FACTOR ACTIVATOR FECR-RELATED"/>
    <property type="match status" value="1"/>
</dbReference>
<gene>
    <name evidence="4" type="ORF">GCM10023143_12160</name>
</gene>
<proteinExistence type="predicted"/>
<keyword evidence="1" id="KW-0472">Membrane</keyword>
<keyword evidence="1" id="KW-1133">Transmembrane helix</keyword>
<dbReference type="PANTHER" id="PTHR30273:SF2">
    <property type="entry name" value="PROTEIN FECR"/>
    <property type="match status" value="1"/>
</dbReference>
<dbReference type="Proteomes" id="UP001501207">
    <property type="component" value="Unassembled WGS sequence"/>
</dbReference>
<dbReference type="InterPro" id="IPR032508">
    <property type="entry name" value="FecR_C"/>
</dbReference>
<evidence type="ECO:0000259" key="2">
    <source>
        <dbReference type="Pfam" id="PF04773"/>
    </source>
</evidence>
<reference evidence="5" key="1">
    <citation type="journal article" date="2019" name="Int. J. Syst. Evol. Microbiol.">
        <title>The Global Catalogue of Microorganisms (GCM) 10K type strain sequencing project: providing services to taxonomists for standard genome sequencing and annotation.</title>
        <authorList>
            <consortium name="The Broad Institute Genomics Platform"/>
            <consortium name="The Broad Institute Genome Sequencing Center for Infectious Disease"/>
            <person name="Wu L."/>
            <person name="Ma J."/>
        </authorList>
    </citation>
    <scope>NUCLEOTIDE SEQUENCE [LARGE SCALE GENOMIC DNA]</scope>
    <source>
        <strain evidence="5">JCM 17664</strain>
    </source>
</reference>
<organism evidence="4 5">
    <name type="scientific">Compostibacter hankyongensis</name>
    <dbReference type="NCBI Taxonomy" id="1007089"/>
    <lineage>
        <taxon>Bacteria</taxon>
        <taxon>Pseudomonadati</taxon>
        <taxon>Bacteroidota</taxon>
        <taxon>Chitinophagia</taxon>
        <taxon>Chitinophagales</taxon>
        <taxon>Chitinophagaceae</taxon>
        <taxon>Compostibacter</taxon>
    </lineage>
</organism>
<accession>A0ABP8FL43</accession>
<name>A0ABP8FL43_9BACT</name>
<feature type="transmembrane region" description="Helical" evidence="1">
    <location>
        <begin position="15"/>
        <end position="36"/>
    </location>
</feature>
<dbReference type="InterPro" id="IPR012373">
    <property type="entry name" value="Ferrdict_sens_TM"/>
</dbReference>
<keyword evidence="1" id="KW-0812">Transmembrane</keyword>
<evidence type="ECO:0000256" key="1">
    <source>
        <dbReference type="SAM" id="Phobius"/>
    </source>
</evidence>
<dbReference type="Pfam" id="PF04773">
    <property type="entry name" value="FecR"/>
    <property type="match status" value="1"/>
</dbReference>
<dbReference type="EMBL" id="BAABFN010000002">
    <property type="protein sequence ID" value="GAA4306305.1"/>
    <property type="molecule type" value="Genomic_DNA"/>
</dbReference>
<sequence>MYLFTDPFRIMRKPLVITIVTLFILIAGFYGVRMLVSHKDELSDEWDKSYTRLSSRFGERKTVWLPDSTRVILNSDSRLMIPADFNAERRVVELDGDAFFEVAAEERKPFIVRTGMLVVTVLGTAFRIAAHREDAGQRLELLRGKLKVQKGYPSEFDEAELLEGGDMILINRDIDLMEKETYDTTELLSWRKGALVFSATPFGEGIKRLEDWYGVEIEVKKTPGAPPPFNGTFSHERLEAVLDRLIGAGHYSIRDRRVIIAY</sequence>
<feature type="domain" description="FecR protein" evidence="2">
    <location>
        <begin position="53"/>
        <end position="146"/>
    </location>
</feature>
<comment type="caution">
    <text evidence="4">The sequence shown here is derived from an EMBL/GenBank/DDBJ whole genome shotgun (WGS) entry which is preliminary data.</text>
</comment>
<evidence type="ECO:0000259" key="3">
    <source>
        <dbReference type="Pfam" id="PF16344"/>
    </source>
</evidence>